<evidence type="ECO:0000313" key="2">
    <source>
        <dbReference type="Proteomes" id="UP000774804"/>
    </source>
</evidence>
<proteinExistence type="predicted"/>
<gene>
    <name evidence="1" type="ORF">PC115_g11686</name>
</gene>
<sequence length="55" mass="5636">MTVGGCFSGVATVGVGTLDCVGPSTRWALPVSVSAYSVYPRFDFGCVSHTHTVGV</sequence>
<organism evidence="1 2">
    <name type="scientific">Phytophthora cactorum</name>
    <dbReference type="NCBI Taxonomy" id="29920"/>
    <lineage>
        <taxon>Eukaryota</taxon>
        <taxon>Sar</taxon>
        <taxon>Stramenopiles</taxon>
        <taxon>Oomycota</taxon>
        <taxon>Peronosporomycetes</taxon>
        <taxon>Peronosporales</taxon>
        <taxon>Peronosporaceae</taxon>
        <taxon>Phytophthora</taxon>
    </lineage>
</organism>
<name>A0A8T1C829_9STRA</name>
<protein>
    <submittedName>
        <fullName evidence="1">Uncharacterized protein</fullName>
    </submittedName>
</protein>
<dbReference type="EMBL" id="RCMI01000373">
    <property type="protein sequence ID" value="KAG2914473.1"/>
    <property type="molecule type" value="Genomic_DNA"/>
</dbReference>
<comment type="caution">
    <text evidence="1">The sequence shown here is derived from an EMBL/GenBank/DDBJ whole genome shotgun (WGS) entry which is preliminary data.</text>
</comment>
<evidence type="ECO:0000313" key="1">
    <source>
        <dbReference type="EMBL" id="KAG2914473.1"/>
    </source>
</evidence>
<dbReference type="Proteomes" id="UP000774804">
    <property type="component" value="Unassembled WGS sequence"/>
</dbReference>
<reference evidence="1" key="1">
    <citation type="submission" date="2018-10" db="EMBL/GenBank/DDBJ databases">
        <title>Effector identification in a new, highly contiguous assembly of the strawberry crown rot pathogen Phytophthora cactorum.</title>
        <authorList>
            <person name="Armitage A.D."/>
            <person name="Nellist C.F."/>
            <person name="Bates H."/>
            <person name="Vickerstaff R.J."/>
            <person name="Harrison R.J."/>
        </authorList>
    </citation>
    <scope>NUCLEOTIDE SEQUENCE</scope>
    <source>
        <strain evidence="1">4032</strain>
    </source>
</reference>
<dbReference type="AlphaFoldDB" id="A0A8T1C829"/>
<accession>A0A8T1C829</accession>